<evidence type="ECO:0000256" key="5">
    <source>
        <dbReference type="ARBA" id="ARBA00029447"/>
    </source>
</evidence>
<name>A0A168DIC9_9BACL</name>
<dbReference type="SMART" id="SM00283">
    <property type="entry name" value="MA"/>
    <property type="match status" value="1"/>
</dbReference>
<protein>
    <submittedName>
        <fullName evidence="11">Chemotaxis protein</fullName>
    </submittedName>
</protein>
<dbReference type="CDD" id="cd18774">
    <property type="entry name" value="PDC2_HK_sensor"/>
    <property type="match status" value="1"/>
</dbReference>
<evidence type="ECO:0000256" key="6">
    <source>
        <dbReference type="PROSITE-ProRule" id="PRU00284"/>
    </source>
</evidence>
<dbReference type="InterPro" id="IPR004089">
    <property type="entry name" value="MCPsignal_dom"/>
</dbReference>
<feature type="domain" description="HAMP" evidence="10">
    <location>
        <begin position="351"/>
        <end position="403"/>
    </location>
</feature>
<comment type="similarity">
    <text evidence="5">Belongs to the methyl-accepting chemotaxis (MCP) protein family.</text>
</comment>
<evidence type="ECO:0000256" key="3">
    <source>
        <dbReference type="ARBA" id="ARBA00023136"/>
    </source>
</evidence>
<evidence type="ECO:0000256" key="1">
    <source>
        <dbReference type="ARBA" id="ARBA00004236"/>
    </source>
</evidence>
<keyword evidence="8" id="KW-0812">Transmembrane</keyword>
<sequence>MSKGLNKIGSFFKDRGKKPNKSSNSKKEINGLAWTRLNPSKSVGVKLFLIFFTAIVAFVLLVGVMSYIKAKSTIEDTAVNANKQTIIQTSEKLDIILGQYEDIALQIFFDSEMQVIMRDLSKPGQDEYEKFMTNKKVSDKLNAQINANDKIKGIIIIPPELEVLPMTSGTIMTNLDTIRSGPWFESLTGKTGSTWIPTESGKNGEDNFKVARALNTMNGKSKPFVIIIELKPEILGDQLKSIDLGSGSKLELNTNEGQIVASSVKEKAGVKTKFTFKIDQKEVSGDLHANDENGNAVLAVYSTLKTAGWKLIATIPTSELVKNAQGILSFTIGSAIAVAVIAIFIGILMVRMIARPLINLRNLMIEGSKGNLKVRSQHQSGDEIGQLSGSFNTMMEQITLLVNQTNNTAQEVLDTASELSDASHKTAISAREIAVATEEIANGASSLATEAERGNELTDHISQQMQVVIAENVEMGKAARDVENSSELGTQKLSDLLDKTHQTEDMTRSLMLKVDGLKETTMSVGKVLEVLQNITKQTNILSLNATIEAARAGAAGKGFMVIADEIRQLADQSRKSIEMVGQITERIMSEMNETVSALTEAYPLFQHQMTAVKETNDIFVSVQGQMGEYIQRLDSVTTSIEGLNQSQSILSEAMSNVSAVAEESSATSEEVASLSNEQQSIGNQLVQLSNKLENVSTELKDALSRFTV</sequence>
<dbReference type="OrthoDB" id="9760371at2"/>
<dbReference type="Proteomes" id="UP000076967">
    <property type="component" value="Unassembled WGS sequence"/>
</dbReference>
<dbReference type="InterPro" id="IPR003660">
    <property type="entry name" value="HAMP_dom"/>
</dbReference>
<dbReference type="Gene3D" id="1.10.8.500">
    <property type="entry name" value="HAMP domain in histidine kinase"/>
    <property type="match status" value="1"/>
</dbReference>
<dbReference type="Gene3D" id="3.30.450.20">
    <property type="entry name" value="PAS domain"/>
    <property type="match status" value="1"/>
</dbReference>
<dbReference type="Pfam" id="PF00015">
    <property type="entry name" value="MCPsignal"/>
    <property type="match status" value="1"/>
</dbReference>
<gene>
    <name evidence="11" type="ORF">PGLA_24640</name>
</gene>
<comment type="subcellular location">
    <subcellularLocation>
        <location evidence="1">Cell membrane</location>
    </subcellularLocation>
</comment>
<proteinExistence type="inferred from homology"/>
<dbReference type="PANTHER" id="PTHR32089">
    <property type="entry name" value="METHYL-ACCEPTING CHEMOTAXIS PROTEIN MCPB"/>
    <property type="match status" value="1"/>
</dbReference>
<dbReference type="PROSITE" id="PS50885">
    <property type="entry name" value="HAMP"/>
    <property type="match status" value="1"/>
</dbReference>
<dbReference type="STRING" id="494026.PGLA_24640"/>
<organism evidence="11 12">
    <name type="scientific">Paenibacillus glacialis</name>
    <dbReference type="NCBI Taxonomy" id="494026"/>
    <lineage>
        <taxon>Bacteria</taxon>
        <taxon>Bacillati</taxon>
        <taxon>Bacillota</taxon>
        <taxon>Bacilli</taxon>
        <taxon>Bacillales</taxon>
        <taxon>Paenibacillaceae</taxon>
        <taxon>Paenibacillus</taxon>
    </lineage>
</organism>
<dbReference type="AlphaFoldDB" id="A0A168DIC9"/>
<reference evidence="11 12" key="1">
    <citation type="submission" date="2016-03" db="EMBL/GenBank/DDBJ databases">
        <title>Draft genome sequence of Paenibacillus glacialis DSM 22343.</title>
        <authorList>
            <person name="Shin S.-K."/>
            <person name="Yi H."/>
        </authorList>
    </citation>
    <scope>NUCLEOTIDE SEQUENCE [LARGE SCALE GENOMIC DNA]</scope>
    <source>
        <strain evidence="11 12">DSM 22343</strain>
    </source>
</reference>
<keyword evidence="3 8" id="KW-0472">Membrane</keyword>
<evidence type="ECO:0000313" key="11">
    <source>
        <dbReference type="EMBL" id="OAB34234.1"/>
    </source>
</evidence>
<evidence type="ECO:0000259" key="9">
    <source>
        <dbReference type="PROSITE" id="PS50111"/>
    </source>
</evidence>
<keyword evidence="2" id="KW-1003">Cell membrane</keyword>
<dbReference type="EMBL" id="LVJH01000070">
    <property type="protein sequence ID" value="OAB34234.1"/>
    <property type="molecule type" value="Genomic_DNA"/>
</dbReference>
<evidence type="ECO:0000313" key="12">
    <source>
        <dbReference type="Proteomes" id="UP000076967"/>
    </source>
</evidence>
<dbReference type="SMART" id="SM00304">
    <property type="entry name" value="HAMP"/>
    <property type="match status" value="1"/>
</dbReference>
<feature type="transmembrane region" description="Helical" evidence="8">
    <location>
        <begin position="47"/>
        <end position="68"/>
    </location>
</feature>
<evidence type="ECO:0000256" key="2">
    <source>
        <dbReference type="ARBA" id="ARBA00022475"/>
    </source>
</evidence>
<keyword evidence="12" id="KW-1185">Reference proteome</keyword>
<comment type="caution">
    <text evidence="11">The sequence shown here is derived from an EMBL/GenBank/DDBJ whole genome shotgun (WGS) entry which is preliminary data.</text>
</comment>
<feature type="region of interest" description="Disordered" evidence="7">
    <location>
        <begin position="1"/>
        <end position="25"/>
    </location>
</feature>
<dbReference type="GO" id="GO:0005886">
    <property type="term" value="C:plasma membrane"/>
    <property type="evidence" value="ECO:0007669"/>
    <property type="project" value="UniProtKB-SubCell"/>
</dbReference>
<dbReference type="Pfam" id="PF00672">
    <property type="entry name" value="HAMP"/>
    <property type="match status" value="1"/>
</dbReference>
<keyword evidence="8" id="KW-1133">Transmembrane helix</keyword>
<dbReference type="PROSITE" id="PS50111">
    <property type="entry name" value="CHEMOTAXIS_TRANSDUC_2"/>
    <property type="match status" value="1"/>
</dbReference>
<dbReference type="CDD" id="cd06225">
    <property type="entry name" value="HAMP"/>
    <property type="match status" value="1"/>
</dbReference>
<feature type="domain" description="Methyl-accepting transducer" evidence="9">
    <location>
        <begin position="422"/>
        <end position="672"/>
    </location>
</feature>
<keyword evidence="4 6" id="KW-0807">Transducer</keyword>
<dbReference type="PANTHER" id="PTHR32089:SF112">
    <property type="entry name" value="LYSOZYME-LIKE PROTEIN-RELATED"/>
    <property type="match status" value="1"/>
</dbReference>
<evidence type="ECO:0000259" key="10">
    <source>
        <dbReference type="PROSITE" id="PS50885"/>
    </source>
</evidence>
<accession>A0A168DIC9</accession>
<evidence type="ECO:0000256" key="7">
    <source>
        <dbReference type="SAM" id="MobiDB-lite"/>
    </source>
</evidence>
<dbReference type="SUPFAM" id="SSF58104">
    <property type="entry name" value="Methyl-accepting chemotaxis protein (MCP) signaling domain"/>
    <property type="match status" value="1"/>
</dbReference>
<feature type="transmembrane region" description="Helical" evidence="8">
    <location>
        <begin position="327"/>
        <end position="354"/>
    </location>
</feature>
<evidence type="ECO:0000256" key="4">
    <source>
        <dbReference type="ARBA" id="ARBA00023224"/>
    </source>
</evidence>
<dbReference type="GO" id="GO:0007165">
    <property type="term" value="P:signal transduction"/>
    <property type="evidence" value="ECO:0007669"/>
    <property type="project" value="UniProtKB-KW"/>
</dbReference>
<evidence type="ECO:0000256" key="8">
    <source>
        <dbReference type="SAM" id="Phobius"/>
    </source>
</evidence>
<dbReference type="Gene3D" id="1.10.287.950">
    <property type="entry name" value="Methyl-accepting chemotaxis protein"/>
    <property type="match status" value="1"/>
</dbReference>